<dbReference type="Gene3D" id="3.90.550.10">
    <property type="entry name" value="Spore Coat Polysaccharide Biosynthesis Protein SpsA, Chain A"/>
    <property type="match status" value="1"/>
</dbReference>
<dbReference type="Proteomes" id="UP000199516">
    <property type="component" value="Unassembled WGS sequence"/>
</dbReference>
<dbReference type="OrthoDB" id="9785185at2"/>
<keyword evidence="4" id="KW-1185">Reference proteome</keyword>
<comment type="similarity">
    <text evidence="1">Belongs to the glycosyltransferase 2 family.</text>
</comment>
<evidence type="ECO:0000259" key="2">
    <source>
        <dbReference type="Pfam" id="PF00535"/>
    </source>
</evidence>
<sequence length="309" mass="36808">MEYLLVSVIITTYKRDKKVLKRAIDSVLNQTYTSFELIVVDDNGLNNEFQKGVEEVVNSVKTIKDIKLIKHEMNQGAQKARNTGIKNASGKYIAFLDDDDEWLDRKLELQIDKFRDTADDDLGLVYCWYYKYKQLEEDNYDEIFQKTTIKTERVKKELLYRNFIGSTSFPLIKKECFDNVGYFDENLEAKQDYDMWIRISKKYKIDYVAEPLCNYYDHFGERITNNIEKKIRAEKIFLEKHLEYIQNDKKALATRNKIIGMMYLKGNDYTNARKYIWNSAKLLPFNYKVHLLMLISILKHKPTFVKKYI</sequence>
<accession>A0A1I2BGI0</accession>
<dbReference type="CDD" id="cd00761">
    <property type="entry name" value="Glyco_tranf_GTA_type"/>
    <property type="match status" value="1"/>
</dbReference>
<dbReference type="SUPFAM" id="SSF53448">
    <property type="entry name" value="Nucleotide-diphospho-sugar transferases"/>
    <property type="match status" value="1"/>
</dbReference>
<gene>
    <name evidence="3" type="ORF">SAMN05192532_102291</name>
</gene>
<proteinExistence type="inferred from homology"/>
<protein>
    <submittedName>
        <fullName evidence="3">Glycosyl transferase family 2</fullName>
    </submittedName>
</protein>
<organism evidence="3 4">
    <name type="scientific">Alteribacillus iranensis</name>
    <dbReference type="NCBI Taxonomy" id="930128"/>
    <lineage>
        <taxon>Bacteria</taxon>
        <taxon>Bacillati</taxon>
        <taxon>Bacillota</taxon>
        <taxon>Bacilli</taxon>
        <taxon>Bacillales</taxon>
        <taxon>Bacillaceae</taxon>
        <taxon>Alteribacillus</taxon>
    </lineage>
</organism>
<reference evidence="3 4" key="1">
    <citation type="submission" date="2016-10" db="EMBL/GenBank/DDBJ databases">
        <authorList>
            <person name="de Groot N.N."/>
        </authorList>
    </citation>
    <scope>NUCLEOTIDE SEQUENCE [LARGE SCALE GENOMIC DNA]</scope>
    <source>
        <strain evidence="3 4">DSM 23995</strain>
    </source>
</reference>
<dbReference type="PANTHER" id="PTHR22916">
    <property type="entry name" value="GLYCOSYLTRANSFERASE"/>
    <property type="match status" value="1"/>
</dbReference>
<dbReference type="InterPro" id="IPR001173">
    <property type="entry name" value="Glyco_trans_2-like"/>
</dbReference>
<name>A0A1I2BGI0_9BACI</name>
<dbReference type="InterPro" id="IPR029044">
    <property type="entry name" value="Nucleotide-diphossugar_trans"/>
</dbReference>
<dbReference type="RefSeq" id="WP_091658646.1">
    <property type="nucleotide sequence ID" value="NZ_FONT01000002.1"/>
</dbReference>
<dbReference type="STRING" id="930128.SAMN05192532_102291"/>
<dbReference type="Pfam" id="PF00535">
    <property type="entry name" value="Glycos_transf_2"/>
    <property type="match status" value="1"/>
</dbReference>
<evidence type="ECO:0000313" key="3">
    <source>
        <dbReference type="EMBL" id="SFE55271.1"/>
    </source>
</evidence>
<evidence type="ECO:0000313" key="4">
    <source>
        <dbReference type="Proteomes" id="UP000199516"/>
    </source>
</evidence>
<keyword evidence="3" id="KW-0808">Transferase</keyword>
<dbReference type="PANTHER" id="PTHR22916:SF3">
    <property type="entry name" value="UDP-GLCNAC:BETAGAL BETA-1,3-N-ACETYLGLUCOSAMINYLTRANSFERASE-LIKE PROTEIN 1"/>
    <property type="match status" value="1"/>
</dbReference>
<feature type="domain" description="Glycosyltransferase 2-like" evidence="2">
    <location>
        <begin position="7"/>
        <end position="179"/>
    </location>
</feature>
<dbReference type="GO" id="GO:0016758">
    <property type="term" value="F:hexosyltransferase activity"/>
    <property type="evidence" value="ECO:0007669"/>
    <property type="project" value="UniProtKB-ARBA"/>
</dbReference>
<dbReference type="EMBL" id="FONT01000002">
    <property type="protein sequence ID" value="SFE55271.1"/>
    <property type="molecule type" value="Genomic_DNA"/>
</dbReference>
<evidence type="ECO:0000256" key="1">
    <source>
        <dbReference type="ARBA" id="ARBA00006739"/>
    </source>
</evidence>
<dbReference type="AlphaFoldDB" id="A0A1I2BGI0"/>